<gene>
    <name evidence="2" type="ORF">Q9312_00890</name>
</gene>
<evidence type="ECO:0000313" key="3">
    <source>
        <dbReference type="Proteomes" id="UP001239782"/>
    </source>
</evidence>
<dbReference type="EMBL" id="CP133548">
    <property type="protein sequence ID" value="WMS87501.1"/>
    <property type="molecule type" value="Genomic_DNA"/>
</dbReference>
<dbReference type="RefSeq" id="WP_309202644.1">
    <property type="nucleotide sequence ID" value="NZ_CP133548.1"/>
</dbReference>
<evidence type="ECO:0000256" key="1">
    <source>
        <dbReference type="SAM" id="SignalP"/>
    </source>
</evidence>
<organism evidence="2 3">
    <name type="scientific">Pleionea litopenaei</name>
    <dbReference type="NCBI Taxonomy" id="3070815"/>
    <lineage>
        <taxon>Bacteria</taxon>
        <taxon>Pseudomonadati</taxon>
        <taxon>Pseudomonadota</taxon>
        <taxon>Gammaproteobacteria</taxon>
        <taxon>Oceanospirillales</taxon>
        <taxon>Pleioneaceae</taxon>
        <taxon>Pleionea</taxon>
    </lineage>
</organism>
<protein>
    <submittedName>
        <fullName evidence="2">Uncharacterized protein</fullName>
    </submittedName>
</protein>
<dbReference type="AlphaFoldDB" id="A0AA51RTN7"/>
<feature type="chain" id="PRO_5041249719" evidence="1">
    <location>
        <begin position="19"/>
        <end position="110"/>
    </location>
</feature>
<proteinExistence type="predicted"/>
<keyword evidence="3" id="KW-1185">Reference proteome</keyword>
<name>A0AA51RTN7_9GAMM</name>
<evidence type="ECO:0000313" key="2">
    <source>
        <dbReference type="EMBL" id="WMS87501.1"/>
    </source>
</evidence>
<feature type="signal peptide" evidence="1">
    <location>
        <begin position="1"/>
        <end position="18"/>
    </location>
</feature>
<reference evidence="2 3" key="1">
    <citation type="submission" date="2023-08" db="EMBL/GenBank/DDBJ databases">
        <title>Pleionea litopenaei sp. nov., isolated from stomach of juvenile Litopenaeus vannamei.</title>
        <authorList>
            <person name="Rho A.M."/>
            <person name="Hwang C.Y."/>
        </authorList>
    </citation>
    <scope>NUCLEOTIDE SEQUENCE [LARGE SCALE GENOMIC DNA]</scope>
    <source>
        <strain evidence="2 3">HL-JVS1</strain>
    </source>
</reference>
<dbReference type="KEGG" id="plei:Q9312_00890"/>
<sequence>MYKLALTIIFLFSAPLFAADTPVTTISMLRGFTSTDVVGIYLKTADTIPNPAQCASNSLIRMAKLDSADFDMQYSLILAAFAANKRVTLKIHDTECSSSYPKLINTVVYQ</sequence>
<keyword evidence="1" id="KW-0732">Signal</keyword>
<dbReference type="Proteomes" id="UP001239782">
    <property type="component" value="Chromosome"/>
</dbReference>
<accession>A0AA51RTN7</accession>